<protein>
    <submittedName>
        <fullName evidence="7">Keratin-3, type I cytoskeletal 51 kDa</fullName>
    </submittedName>
</protein>
<dbReference type="InterPro" id="IPR018039">
    <property type="entry name" value="IF_conserved"/>
</dbReference>
<accession>A0A1L8ERY0</accession>
<evidence type="ECO:0000256" key="5">
    <source>
        <dbReference type="SAM" id="MobiDB-lite"/>
    </source>
</evidence>
<dbReference type="PROSITE" id="PS51842">
    <property type="entry name" value="IF_ROD_2"/>
    <property type="match status" value="1"/>
</dbReference>
<dbReference type="GO" id="GO:0045095">
    <property type="term" value="C:keratin filament"/>
    <property type="evidence" value="ECO:0000318"/>
    <property type="project" value="GO_Central"/>
</dbReference>
<dbReference type="PRINTS" id="PR01248">
    <property type="entry name" value="TYPE1KERATIN"/>
</dbReference>
<proteinExistence type="inferred from homology"/>
<dbReference type="Gene3D" id="1.20.5.170">
    <property type="match status" value="1"/>
</dbReference>
<sequence length="446" mass="49973">MSVKGGSYGGKGFAHSNSNRIKCYLCELRGCKYCCKDCPPFSFKPLKKDKVLKSLAYEDSGAGEQYDSSLSGNKKETMQNLNDRLANYLDKVHELEAANAELERRIKEWHDKQHTASDGEKDYSKYFAIIDDLKLKIINATKDNTGILLQTDNTRLAADNFRLKYDNVRVLHHSLEADTNGLHKVMDDLTLSKSKLQPQLESLTEELAYLKKNHEEEMQGAPKPTLGQVNVEMNVVPGMDLTKILNDMRAQHEALAEKNRREAEERFNKMSADLKQQISAGAGQLQTSKTEISELKRTLQALEIELQSKFAMKQSLELTLAETEGSYCMKLSSIQVTISSIEEKLAQIRADSECQRLEYQQLLDIKTRLEQEIETYRKLLDGEGSKQTRDLEKGRGSGSGTNSSIGQSGPGAGPIDSGVRTIKVKKIVEDAVDGRVVSVEEEVRKV</sequence>
<dbReference type="Proteomes" id="UP000186698">
    <property type="component" value="Chromosome 9_10L"/>
</dbReference>
<name>A0A1L8ERY0_XENLA</name>
<dbReference type="GO" id="GO:0030855">
    <property type="term" value="P:epithelial cell differentiation"/>
    <property type="evidence" value="ECO:0000318"/>
    <property type="project" value="GO_Central"/>
</dbReference>
<dbReference type="InterPro" id="IPR002957">
    <property type="entry name" value="Keratin_I"/>
</dbReference>
<dbReference type="FunFam" id="1.20.5.170:FF:000002">
    <property type="entry name" value="Type I keratin KA11"/>
    <property type="match status" value="1"/>
</dbReference>
<dbReference type="InterPro" id="IPR039008">
    <property type="entry name" value="IF_rod_dom"/>
</dbReference>
<dbReference type="PaxDb" id="8355-A0A1L8ERY0"/>
<dbReference type="PANTHER" id="PTHR23239:SF376">
    <property type="entry name" value="KERATIN-3, TYPE I CYTOSKELETAL 51 KDA-LIKE"/>
    <property type="match status" value="1"/>
</dbReference>
<dbReference type="GO" id="GO:0030280">
    <property type="term" value="F:structural constituent of skin epidermis"/>
    <property type="evidence" value="ECO:0000318"/>
    <property type="project" value="GO_Central"/>
</dbReference>
<evidence type="ECO:0000256" key="4">
    <source>
        <dbReference type="SAM" id="Coils"/>
    </source>
</evidence>
<feature type="coiled-coil region" evidence="4">
    <location>
        <begin position="78"/>
        <end position="112"/>
    </location>
</feature>
<dbReference type="Gene3D" id="1.20.5.1160">
    <property type="entry name" value="Vasodilator-stimulated phosphoprotein"/>
    <property type="match status" value="1"/>
</dbReference>
<feature type="compositionally biased region" description="Basic and acidic residues" evidence="5">
    <location>
        <begin position="384"/>
        <end position="395"/>
    </location>
</feature>
<keyword evidence="6" id="KW-1185">Reference proteome</keyword>
<evidence type="ECO:0000313" key="6">
    <source>
        <dbReference type="Proteomes" id="UP000186698"/>
    </source>
</evidence>
<dbReference type="GO" id="GO:0045109">
    <property type="term" value="P:intermediate filament organization"/>
    <property type="evidence" value="ECO:0000318"/>
    <property type="project" value="GO_Central"/>
</dbReference>
<comment type="similarity">
    <text evidence="3">Belongs to the intermediate filament family.</text>
</comment>
<dbReference type="KEGG" id="xla:108701754"/>
<dbReference type="PROSITE" id="PS00226">
    <property type="entry name" value="IF_ROD_1"/>
    <property type="match status" value="1"/>
</dbReference>
<dbReference type="GO" id="GO:0002009">
    <property type="term" value="P:morphogenesis of an epithelium"/>
    <property type="evidence" value="ECO:0000318"/>
    <property type="project" value="GO_Central"/>
</dbReference>
<organism evidence="6 7">
    <name type="scientific">Xenopus laevis</name>
    <name type="common">African clawed frog</name>
    <dbReference type="NCBI Taxonomy" id="8355"/>
    <lineage>
        <taxon>Eukaryota</taxon>
        <taxon>Metazoa</taxon>
        <taxon>Chordata</taxon>
        <taxon>Craniata</taxon>
        <taxon>Vertebrata</taxon>
        <taxon>Euteleostomi</taxon>
        <taxon>Amphibia</taxon>
        <taxon>Batrachia</taxon>
        <taxon>Anura</taxon>
        <taxon>Pipoidea</taxon>
        <taxon>Pipidae</taxon>
        <taxon>Xenopodinae</taxon>
        <taxon>Xenopus</taxon>
        <taxon>Xenopus</taxon>
    </lineage>
</organism>
<evidence type="ECO:0000256" key="2">
    <source>
        <dbReference type="ARBA" id="ARBA00023054"/>
    </source>
</evidence>
<dbReference type="RefSeq" id="XP_041432735.1">
    <property type="nucleotide sequence ID" value="XM_041576801.1"/>
</dbReference>
<dbReference type="STRING" id="8355.A0A1L8ERY0"/>
<evidence type="ECO:0000313" key="7">
    <source>
        <dbReference type="RefSeq" id="XP_041432735.1"/>
    </source>
</evidence>
<dbReference type="SUPFAM" id="SSF64593">
    <property type="entry name" value="Intermediate filament protein, coiled coil region"/>
    <property type="match status" value="2"/>
</dbReference>
<dbReference type="Gene3D" id="1.20.5.500">
    <property type="entry name" value="Single helix bin"/>
    <property type="match status" value="1"/>
</dbReference>
<dbReference type="CTD" id="108701754"/>
<dbReference type="SMART" id="SM01391">
    <property type="entry name" value="Filament"/>
    <property type="match status" value="1"/>
</dbReference>
<dbReference type="Pfam" id="PF00038">
    <property type="entry name" value="Filament"/>
    <property type="match status" value="1"/>
</dbReference>
<gene>
    <name evidence="7" type="primary">krt56.L</name>
</gene>
<feature type="coiled-coil region" evidence="4">
    <location>
        <begin position="245"/>
        <end position="312"/>
    </location>
</feature>
<reference evidence="7" key="1">
    <citation type="submission" date="2025-08" db="UniProtKB">
        <authorList>
            <consortium name="RefSeq"/>
        </authorList>
    </citation>
    <scope>IDENTIFICATION</scope>
    <source>
        <strain evidence="7">J_2021</strain>
        <tissue evidence="7">Erythrocytes</tissue>
    </source>
</reference>
<dbReference type="AlphaFoldDB" id="A0A1L8ERY0"/>
<dbReference type="GeneID" id="108701754"/>
<feature type="region of interest" description="Disordered" evidence="5">
    <location>
        <begin position="384"/>
        <end position="417"/>
    </location>
</feature>
<dbReference type="GO" id="GO:0005856">
    <property type="term" value="C:cytoskeleton"/>
    <property type="evidence" value="ECO:0000318"/>
    <property type="project" value="GO_Central"/>
</dbReference>
<dbReference type="PANTHER" id="PTHR23239">
    <property type="entry name" value="INTERMEDIATE FILAMENT"/>
    <property type="match status" value="1"/>
</dbReference>
<keyword evidence="1 3" id="KW-0403">Intermediate filament</keyword>
<evidence type="ECO:0000256" key="3">
    <source>
        <dbReference type="RuleBase" id="RU000685"/>
    </source>
</evidence>
<dbReference type="OMA" id="SGSTNMG"/>
<dbReference type="FunFam" id="1.20.5.500:FF:000001">
    <property type="entry name" value="Type II keratin 23"/>
    <property type="match status" value="1"/>
</dbReference>
<dbReference type="OrthoDB" id="2441647at2759"/>
<evidence type="ECO:0000256" key="1">
    <source>
        <dbReference type="ARBA" id="ARBA00022754"/>
    </source>
</evidence>
<keyword evidence="2 4" id="KW-0175">Coiled coil</keyword>